<keyword evidence="2" id="KW-1185">Reference proteome</keyword>
<gene>
    <name evidence="1" type="ORF">M9H77_03989</name>
</gene>
<proteinExistence type="predicted"/>
<protein>
    <submittedName>
        <fullName evidence="1">Uncharacterized protein</fullName>
    </submittedName>
</protein>
<sequence>MAAVSTLLENLENRNNRGVAEPKKKLKKRRSIRLSRVPSLKPRPKSRFNWPPSDSSSDASSLQPPSSIADSPPNYMRSTTCFTAKKESHQGESEWDDVNSVVSSTCGSSDRLVHPFTLISDDAAAPQHPSLTEVADASPGYIEAKRWSGGKKGYLEVSPCDSESSCDNNDGTKSSHTSETSSVYFSRKSLHSPLRTSSPSIRNVRVLVKKSSFKPKRNTSKSSQITEKSHVDKATYSSIVKDSRFPEHLVELQAGETEADRISLMKVCPYHHCSLHGHSHDRPAREHSSQERRQSLKAQMREKPNGVTGSKVKPAAGKKKETKKQQMTPNKAADIQESVLVRRESVKAFYTENGIILETHWGSYNMKTDVDDSNVQDLRAELEGGENSASSSIGHRENNLTLHGENADLPGTDSTELPKTLDSPVSTTCDSDANLTSQPSEDDPSKIMRNIDEARKDESRIYTPDSHTSKDPTVGMEAATRNQKPEKELISGFTPDGDMESYLHNPVRDSAPPLSSESEEQKPQHKKSRHISMWHLIHKQMVSGLEADDTTKPHQGVDKESSAEEANRGSAKESSDVCVEPSYLDIDTENQETDNQEIEIRKLFAIKLVREAIEKILLPEVQDQSSETQSVTSDVEEQETSPKNQQEAPAEGCQGESENKSSVGNTAADPISLGHDDEGLSRQEEKKPQIKLGKKSDKKSPSNWSNLKKWILLQRFVKELEKVRKFNPSKPRHLQLETDPEGEKVNLRHQMVDERRRSEEWMLDYALRQAISELAPTQKKKVELLVKAFETVVPPQEGHNIPTAFPRLKDKSDEHAVMVKKEDLTPREMKDMKSHTEENVSGKPDDGERSLVLEGNIKAKGQNMPLDDHTYSSAEPCSKSEATINICEEVHGKAESRQETTENLTGDSEPTNISQHIVADTTGNVEHTAYSTLEQQVPNIVSREVPPMDLKSLDKENESCQTQLDKQNYIRMWHMVYQHVASSIAAKVGSQLLGGEDEEVEDANILSQKDAFSVHADPADGSHDGVKEDHKASPLQNEFSRRDALKLVQEVVNEILDDTSDTQSITSETSLDQELSENGNNDDQNPSVSSSTSLKNDTTNKFESEGEMSLGEEQSKPETVSTQEHKGAESPDKIKPHQRKMKNWSKLKKLMLLKRSINAMEKARELKSQSQQLLSLSSDPQTEKIDLRQQMMDERKKAEQWMLDYAVQNIVSKLNPARKRRVTMLVEAFEAVVPLPTV</sequence>
<organism evidence="1 2">
    <name type="scientific">Catharanthus roseus</name>
    <name type="common">Madagascar periwinkle</name>
    <name type="synonym">Vinca rosea</name>
    <dbReference type="NCBI Taxonomy" id="4058"/>
    <lineage>
        <taxon>Eukaryota</taxon>
        <taxon>Viridiplantae</taxon>
        <taxon>Streptophyta</taxon>
        <taxon>Embryophyta</taxon>
        <taxon>Tracheophyta</taxon>
        <taxon>Spermatophyta</taxon>
        <taxon>Magnoliopsida</taxon>
        <taxon>eudicotyledons</taxon>
        <taxon>Gunneridae</taxon>
        <taxon>Pentapetalae</taxon>
        <taxon>asterids</taxon>
        <taxon>lamiids</taxon>
        <taxon>Gentianales</taxon>
        <taxon>Apocynaceae</taxon>
        <taxon>Rauvolfioideae</taxon>
        <taxon>Vinceae</taxon>
        <taxon>Catharanthinae</taxon>
        <taxon>Catharanthus</taxon>
    </lineage>
</organism>
<comment type="caution">
    <text evidence="1">The sequence shown here is derived from an EMBL/GenBank/DDBJ whole genome shotgun (WGS) entry which is preliminary data.</text>
</comment>
<evidence type="ECO:0000313" key="1">
    <source>
        <dbReference type="EMBL" id="KAI5682761.1"/>
    </source>
</evidence>
<dbReference type="Proteomes" id="UP001060085">
    <property type="component" value="Linkage Group LG01"/>
</dbReference>
<dbReference type="EMBL" id="CM044701">
    <property type="protein sequence ID" value="KAI5682761.1"/>
    <property type="molecule type" value="Genomic_DNA"/>
</dbReference>
<accession>A0ACC0CCT5</accession>
<reference evidence="2" key="1">
    <citation type="journal article" date="2023" name="Nat. Plants">
        <title>Single-cell RNA sequencing provides a high-resolution roadmap for understanding the multicellular compartmentation of specialized metabolism.</title>
        <authorList>
            <person name="Sun S."/>
            <person name="Shen X."/>
            <person name="Li Y."/>
            <person name="Li Y."/>
            <person name="Wang S."/>
            <person name="Li R."/>
            <person name="Zhang H."/>
            <person name="Shen G."/>
            <person name="Guo B."/>
            <person name="Wei J."/>
            <person name="Xu J."/>
            <person name="St-Pierre B."/>
            <person name="Chen S."/>
            <person name="Sun C."/>
        </authorList>
    </citation>
    <scope>NUCLEOTIDE SEQUENCE [LARGE SCALE GENOMIC DNA]</scope>
</reference>
<name>A0ACC0CCT5_CATRO</name>
<evidence type="ECO:0000313" key="2">
    <source>
        <dbReference type="Proteomes" id="UP001060085"/>
    </source>
</evidence>